<protein>
    <submittedName>
        <fullName evidence="3">Uncharacterized protein</fullName>
    </submittedName>
</protein>
<feature type="coiled-coil region" evidence="1">
    <location>
        <begin position="9"/>
        <end position="36"/>
    </location>
</feature>
<proteinExistence type="predicted"/>
<dbReference type="Proteomes" id="UP001630127">
    <property type="component" value="Unassembled WGS sequence"/>
</dbReference>
<comment type="caution">
    <text evidence="3">The sequence shown here is derived from an EMBL/GenBank/DDBJ whole genome shotgun (WGS) entry which is preliminary data.</text>
</comment>
<reference evidence="3 4" key="1">
    <citation type="submission" date="2024-11" db="EMBL/GenBank/DDBJ databases">
        <title>A near-complete genome assembly of Cinchona calisaya.</title>
        <authorList>
            <person name="Lian D.C."/>
            <person name="Zhao X.W."/>
            <person name="Wei L."/>
        </authorList>
    </citation>
    <scope>NUCLEOTIDE SEQUENCE [LARGE SCALE GENOMIC DNA]</scope>
    <source>
        <tissue evidence="3">Nenye</tissue>
    </source>
</reference>
<evidence type="ECO:0000313" key="4">
    <source>
        <dbReference type="Proteomes" id="UP001630127"/>
    </source>
</evidence>
<evidence type="ECO:0000313" key="3">
    <source>
        <dbReference type="EMBL" id="KAL3528108.1"/>
    </source>
</evidence>
<evidence type="ECO:0000256" key="1">
    <source>
        <dbReference type="SAM" id="Coils"/>
    </source>
</evidence>
<name>A0ABD3AEH1_9GENT</name>
<evidence type="ECO:0000256" key="2">
    <source>
        <dbReference type="SAM" id="MobiDB-lite"/>
    </source>
</evidence>
<keyword evidence="1" id="KW-0175">Coiled coil</keyword>
<gene>
    <name evidence="3" type="ORF">ACH5RR_012764</name>
</gene>
<feature type="region of interest" description="Disordered" evidence="2">
    <location>
        <begin position="125"/>
        <end position="146"/>
    </location>
</feature>
<sequence>MSTSLNLHIQQSQQTAQQLQQSDQHLERQVGQLAKELSEFKAQSSSKQNMNPRENPCAITLRSGIDLQSPSTPSSLFPNEEEESIKDKTNSGKAKTPQPKVISKSLNSSSTDLLPFPLGHYQALNHERPKDPKGKLSLKEHVEKLW</sequence>
<keyword evidence="4" id="KW-1185">Reference proteome</keyword>
<organism evidence="3 4">
    <name type="scientific">Cinchona calisaya</name>
    <dbReference type="NCBI Taxonomy" id="153742"/>
    <lineage>
        <taxon>Eukaryota</taxon>
        <taxon>Viridiplantae</taxon>
        <taxon>Streptophyta</taxon>
        <taxon>Embryophyta</taxon>
        <taxon>Tracheophyta</taxon>
        <taxon>Spermatophyta</taxon>
        <taxon>Magnoliopsida</taxon>
        <taxon>eudicotyledons</taxon>
        <taxon>Gunneridae</taxon>
        <taxon>Pentapetalae</taxon>
        <taxon>asterids</taxon>
        <taxon>lamiids</taxon>
        <taxon>Gentianales</taxon>
        <taxon>Rubiaceae</taxon>
        <taxon>Cinchonoideae</taxon>
        <taxon>Cinchoneae</taxon>
        <taxon>Cinchona</taxon>
    </lineage>
</organism>
<feature type="region of interest" description="Disordered" evidence="2">
    <location>
        <begin position="63"/>
        <end position="109"/>
    </location>
</feature>
<feature type="compositionally biased region" description="Polar residues" evidence="2">
    <location>
        <begin position="66"/>
        <end position="77"/>
    </location>
</feature>
<accession>A0ABD3AEH1</accession>
<dbReference type="EMBL" id="JBJUIK010000005">
    <property type="protein sequence ID" value="KAL3528108.1"/>
    <property type="molecule type" value="Genomic_DNA"/>
</dbReference>
<dbReference type="AlphaFoldDB" id="A0ABD3AEH1"/>